<dbReference type="PANTHER" id="PTHR43685">
    <property type="entry name" value="GLYCOSYLTRANSFERASE"/>
    <property type="match status" value="1"/>
</dbReference>
<proteinExistence type="predicted"/>
<dbReference type="PANTHER" id="PTHR43685:SF11">
    <property type="entry name" value="GLYCOSYLTRANSFERASE TAGX-RELATED"/>
    <property type="match status" value="1"/>
</dbReference>
<reference evidence="3" key="1">
    <citation type="submission" date="2016-12" db="EMBL/GenBank/DDBJ databases">
        <title>Comparative genomics of four Isosphaeraceae planctomycetes: a common pool of plasmids and glycoside hydrolase genes.</title>
        <authorList>
            <person name="Ivanova A."/>
        </authorList>
    </citation>
    <scope>NUCLEOTIDE SEQUENCE [LARGE SCALE GENOMIC DNA]</scope>
    <source>
        <strain evidence="3">PX4</strain>
    </source>
</reference>
<dbReference type="SUPFAM" id="SSF53448">
    <property type="entry name" value="Nucleotide-diphospho-sugar transferases"/>
    <property type="match status" value="1"/>
</dbReference>
<feature type="domain" description="Glycosyltransferase 2-like" evidence="1">
    <location>
        <begin position="1"/>
        <end position="127"/>
    </location>
</feature>
<dbReference type="GO" id="GO:0016740">
    <property type="term" value="F:transferase activity"/>
    <property type="evidence" value="ECO:0007669"/>
    <property type="project" value="UniProtKB-KW"/>
</dbReference>
<dbReference type="Gene3D" id="3.90.550.10">
    <property type="entry name" value="Spore Coat Polysaccharide Biosynthesis Protein SpsA, Chain A"/>
    <property type="match status" value="1"/>
</dbReference>
<dbReference type="InterPro" id="IPR029044">
    <property type="entry name" value="Nucleotide-diphossugar_trans"/>
</dbReference>
<keyword evidence="3" id="KW-1185">Reference proteome</keyword>
<dbReference type="InterPro" id="IPR050834">
    <property type="entry name" value="Glycosyltransf_2"/>
</dbReference>
<dbReference type="InterPro" id="IPR001173">
    <property type="entry name" value="Glyco_trans_2-like"/>
</dbReference>
<dbReference type="KEGG" id="pbor:BSF38_01455"/>
<organism evidence="2 3">
    <name type="scientific">Paludisphaera borealis</name>
    <dbReference type="NCBI Taxonomy" id="1387353"/>
    <lineage>
        <taxon>Bacteria</taxon>
        <taxon>Pseudomonadati</taxon>
        <taxon>Planctomycetota</taxon>
        <taxon>Planctomycetia</taxon>
        <taxon>Isosphaerales</taxon>
        <taxon>Isosphaeraceae</taxon>
        <taxon>Paludisphaera</taxon>
    </lineage>
</organism>
<dbReference type="Pfam" id="PF00535">
    <property type="entry name" value="Glycos_transf_2"/>
    <property type="match status" value="1"/>
</dbReference>
<accession>A0A1U7CM86</accession>
<sequence>MASYNGGRFLQQQLDSIARQSRPPDELVVCDDGSSDDTMDILNQFQGQASFPIEINRNESRLGYAKNFEKVMGLCKGDLIFPCDQDDVWHETKLQKHETIYNNETDVGMIYNNARYIDVDSQLLNGTVFERSFSRNPQMFETLQSDQAFIVLARNWRVSGCMISFRARFWEAIGPIPGELNHDDWVAICMSLLSRIRLIAEPLNDYRQHSNQATKGAEPSDAATSSSYVPVFTRLMEQRATELAQVKQRLKKLESSHPALRFPSHQDHLKGLMSHLWRRSSMSKKLLRRLPLILTELLLNNYARYNDNLRDCLSQDIRQSRFQ</sequence>
<dbReference type="AlphaFoldDB" id="A0A1U7CM86"/>
<dbReference type="Proteomes" id="UP000186309">
    <property type="component" value="Chromosome"/>
</dbReference>
<dbReference type="EMBL" id="CP019082">
    <property type="protein sequence ID" value="APW59993.1"/>
    <property type="molecule type" value="Genomic_DNA"/>
</dbReference>
<evidence type="ECO:0000313" key="2">
    <source>
        <dbReference type="EMBL" id="APW59993.1"/>
    </source>
</evidence>
<name>A0A1U7CM86_9BACT</name>
<evidence type="ECO:0000313" key="3">
    <source>
        <dbReference type="Proteomes" id="UP000186309"/>
    </source>
</evidence>
<evidence type="ECO:0000259" key="1">
    <source>
        <dbReference type="Pfam" id="PF00535"/>
    </source>
</evidence>
<keyword evidence="2" id="KW-0808">Transferase</keyword>
<dbReference type="STRING" id="1387353.BSF38_01455"/>
<protein>
    <submittedName>
        <fullName evidence="2">GT2 family glycosyltransferase</fullName>
    </submittedName>
</protein>
<gene>
    <name evidence="2" type="ORF">BSF38_01455</name>
</gene>